<evidence type="ECO:0000256" key="4">
    <source>
        <dbReference type="ARBA" id="ARBA00023125"/>
    </source>
</evidence>
<dbReference type="Gene3D" id="1.10.1740.10">
    <property type="match status" value="1"/>
</dbReference>
<gene>
    <name evidence="8" type="ORF">BWGOE8_32310</name>
</gene>
<dbReference type="AlphaFoldDB" id="A0A1E8B5X3"/>
<dbReference type="InterPro" id="IPR013324">
    <property type="entry name" value="RNA_pol_sigma_r3/r4-like"/>
</dbReference>
<keyword evidence="2" id="KW-0805">Transcription regulation</keyword>
<evidence type="ECO:0000313" key="9">
    <source>
        <dbReference type="Proteomes" id="UP000175706"/>
    </source>
</evidence>
<dbReference type="InterPro" id="IPR013249">
    <property type="entry name" value="RNA_pol_sigma70_r4_t2"/>
</dbReference>
<dbReference type="InterPro" id="IPR007627">
    <property type="entry name" value="RNA_pol_sigma70_r2"/>
</dbReference>
<evidence type="ECO:0000313" key="8">
    <source>
        <dbReference type="EMBL" id="OFD77363.1"/>
    </source>
</evidence>
<evidence type="ECO:0000256" key="1">
    <source>
        <dbReference type="ARBA" id="ARBA00010641"/>
    </source>
</evidence>
<comment type="caution">
    <text evidence="8">The sequence shown here is derived from an EMBL/GenBank/DDBJ whole genome shotgun (WGS) entry which is preliminary data.</text>
</comment>
<dbReference type="GO" id="GO:0003677">
    <property type="term" value="F:DNA binding"/>
    <property type="evidence" value="ECO:0007669"/>
    <property type="project" value="UniProtKB-KW"/>
</dbReference>
<dbReference type="GO" id="GO:0016987">
    <property type="term" value="F:sigma factor activity"/>
    <property type="evidence" value="ECO:0007669"/>
    <property type="project" value="UniProtKB-KW"/>
</dbReference>
<feature type="domain" description="RNA polymerase sigma factor 70 region 4 type 2" evidence="7">
    <location>
        <begin position="118"/>
        <end position="170"/>
    </location>
</feature>
<proteinExistence type="inferred from homology"/>
<dbReference type="SUPFAM" id="SSF88659">
    <property type="entry name" value="Sigma3 and sigma4 domains of RNA polymerase sigma factors"/>
    <property type="match status" value="1"/>
</dbReference>
<organism evidence="8 9">
    <name type="scientific">Bacillus mycoides</name>
    <dbReference type="NCBI Taxonomy" id="1405"/>
    <lineage>
        <taxon>Bacteria</taxon>
        <taxon>Bacillati</taxon>
        <taxon>Bacillota</taxon>
        <taxon>Bacilli</taxon>
        <taxon>Bacillales</taxon>
        <taxon>Bacillaceae</taxon>
        <taxon>Bacillus</taxon>
        <taxon>Bacillus cereus group</taxon>
    </lineage>
</organism>
<dbReference type="Proteomes" id="UP000175706">
    <property type="component" value="Unassembled WGS sequence"/>
</dbReference>
<dbReference type="NCBIfam" id="NF007226">
    <property type="entry name" value="PRK09644.1"/>
    <property type="match status" value="1"/>
</dbReference>
<comment type="similarity">
    <text evidence="1">Belongs to the sigma-70 factor family. ECF subfamily.</text>
</comment>
<evidence type="ECO:0000256" key="3">
    <source>
        <dbReference type="ARBA" id="ARBA00023082"/>
    </source>
</evidence>
<dbReference type="PANTHER" id="PTHR43133:SF52">
    <property type="entry name" value="ECF RNA POLYMERASE SIGMA FACTOR SIGL"/>
    <property type="match status" value="1"/>
</dbReference>
<keyword evidence="4" id="KW-0238">DNA-binding</keyword>
<protein>
    <submittedName>
        <fullName evidence="8">ECF RNA polymerase sigma factor SigM</fullName>
    </submittedName>
</protein>
<dbReference type="InterPro" id="IPR039425">
    <property type="entry name" value="RNA_pol_sigma-70-like"/>
</dbReference>
<feature type="domain" description="RNA polymerase sigma-70 region 2" evidence="6">
    <location>
        <begin position="24"/>
        <end position="89"/>
    </location>
</feature>
<dbReference type="InterPro" id="IPR014296">
    <property type="entry name" value="RNA_pol_sigma-M_bacilli"/>
</dbReference>
<dbReference type="GO" id="GO:0006352">
    <property type="term" value="P:DNA-templated transcription initiation"/>
    <property type="evidence" value="ECO:0007669"/>
    <property type="project" value="InterPro"/>
</dbReference>
<dbReference type="SUPFAM" id="SSF88946">
    <property type="entry name" value="Sigma2 domain of RNA polymerase sigma factors"/>
    <property type="match status" value="1"/>
</dbReference>
<dbReference type="InterPro" id="IPR014284">
    <property type="entry name" value="RNA_pol_sigma-70_dom"/>
</dbReference>
<evidence type="ECO:0000256" key="5">
    <source>
        <dbReference type="ARBA" id="ARBA00023163"/>
    </source>
</evidence>
<reference evidence="8 9" key="1">
    <citation type="submission" date="2016-05" db="EMBL/GenBank/DDBJ databases">
        <title>Bacillus thuringiensis and Bacillus weihenstephanensis as novel biocontrol agents of wilt causing Verticillium species.</title>
        <authorList>
            <person name="Hollensteiner J."/>
            <person name="Wemheuer F."/>
            <person name="Harting R."/>
            <person name="Kolarzyk A."/>
            <person name="Diaz-Valerio S."/>
            <person name="Poehlein A."/>
            <person name="Brzuszkiewicz E."/>
            <person name="Nesemann K."/>
            <person name="Braus-Stromeyer S."/>
            <person name="Braus G."/>
            <person name="Daniel R."/>
            <person name="Liesegang H."/>
        </authorList>
    </citation>
    <scope>NUCLEOTIDE SEQUENCE [LARGE SCALE GENOMIC DNA]</scope>
    <source>
        <strain evidence="8 9">GOE8</strain>
    </source>
</reference>
<dbReference type="NCBIfam" id="TIGR02937">
    <property type="entry name" value="sigma70-ECF"/>
    <property type="match status" value="1"/>
</dbReference>
<dbReference type="PANTHER" id="PTHR43133">
    <property type="entry name" value="RNA POLYMERASE ECF-TYPE SIGMA FACTO"/>
    <property type="match status" value="1"/>
</dbReference>
<evidence type="ECO:0000259" key="6">
    <source>
        <dbReference type="Pfam" id="PF04542"/>
    </source>
</evidence>
<dbReference type="InterPro" id="IPR013325">
    <property type="entry name" value="RNA_pol_sigma_r2"/>
</dbReference>
<sequence>MQLFNALIRVIYERRRGMEIEEIYKVYINDVYRYLFSLSRSHHVAEDLMQETFYRAYLYLEDYENQKVKSWLFKVAYHTFIDFVRKEKKVAFVGTEELETIQAGESTEEYVVAKNSYEKLIQIIHTLPVVEAQAILLYDVHQLTYEEGASVLDLKLNTFKSHIFRGRKRLKELLKEEKSQNDQ</sequence>
<dbReference type="Pfam" id="PF08281">
    <property type="entry name" value="Sigma70_r4_2"/>
    <property type="match status" value="1"/>
</dbReference>
<keyword evidence="5" id="KW-0804">Transcription</keyword>
<dbReference type="NCBIfam" id="TIGR02950">
    <property type="entry name" value="SigM_subfam"/>
    <property type="match status" value="1"/>
</dbReference>
<dbReference type="Gene3D" id="1.10.10.10">
    <property type="entry name" value="Winged helix-like DNA-binding domain superfamily/Winged helix DNA-binding domain"/>
    <property type="match status" value="1"/>
</dbReference>
<keyword evidence="3" id="KW-0731">Sigma factor</keyword>
<evidence type="ECO:0000256" key="2">
    <source>
        <dbReference type="ARBA" id="ARBA00023015"/>
    </source>
</evidence>
<accession>A0A1E8B5X3</accession>
<dbReference type="InterPro" id="IPR036388">
    <property type="entry name" value="WH-like_DNA-bd_sf"/>
</dbReference>
<dbReference type="PATRIC" id="fig|86662.25.peg.3306"/>
<dbReference type="EMBL" id="LXLT01000042">
    <property type="protein sequence ID" value="OFD77363.1"/>
    <property type="molecule type" value="Genomic_DNA"/>
</dbReference>
<name>A0A1E8B5X3_BACMY</name>
<dbReference type="Pfam" id="PF04542">
    <property type="entry name" value="Sigma70_r2"/>
    <property type="match status" value="1"/>
</dbReference>
<evidence type="ECO:0000259" key="7">
    <source>
        <dbReference type="Pfam" id="PF08281"/>
    </source>
</evidence>